<evidence type="ECO:0008006" key="5">
    <source>
        <dbReference type="Google" id="ProtNLM"/>
    </source>
</evidence>
<feature type="transmembrane region" description="Helical" evidence="2">
    <location>
        <begin position="42"/>
        <end position="60"/>
    </location>
</feature>
<keyword evidence="4" id="KW-1185">Reference proteome</keyword>
<keyword evidence="2" id="KW-0472">Membrane</keyword>
<dbReference type="STRING" id="363754.RHSP_64224"/>
<keyword evidence="2" id="KW-0812">Transmembrane</keyword>
<dbReference type="AlphaFoldDB" id="N6U1N6"/>
<protein>
    <recommendedName>
        <fullName evidence="5">Transmembrane protein</fullName>
    </recommendedName>
</protein>
<dbReference type="RefSeq" id="WP_004120407.1">
    <property type="nucleotide sequence ID" value="NZ_AQHN01000067.1"/>
</dbReference>
<feature type="region of interest" description="Disordered" evidence="1">
    <location>
        <begin position="1"/>
        <end position="34"/>
    </location>
</feature>
<reference evidence="3 4" key="1">
    <citation type="journal article" date="2012" name="BMC Genomics">
        <title>Genomic basis of broad host range and environmental adaptability of Rhizobium tropici CIAT 899 and Rhizobium sp. PRF 81 which are used in inoculants for common bean (Phaseolus vulgaris L.).</title>
        <authorList>
            <person name="Ormeno-Orrillo E."/>
            <person name="Menna P."/>
            <person name="Almeida L.G."/>
            <person name="Ollero F.J."/>
            <person name="Nicolas M.F."/>
            <person name="Pains Rodrigues E."/>
            <person name="Shigueyoshi Nakatani A."/>
            <person name="Silva Batista J.S."/>
            <person name="Oliveira Chueire L.M."/>
            <person name="Souza R.C."/>
            <person name="Ribeiro Vasconcelos A.T."/>
            <person name="Megias M."/>
            <person name="Hungria M."/>
            <person name="Martinez-Romero E."/>
        </authorList>
    </citation>
    <scope>NUCLEOTIDE SEQUENCE [LARGE SCALE GENOMIC DNA]</scope>
    <source>
        <strain evidence="3 4">PRF 81</strain>
    </source>
</reference>
<gene>
    <name evidence="3" type="ORF">RHSP_64224</name>
</gene>
<evidence type="ECO:0000313" key="4">
    <source>
        <dbReference type="Proteomes" id="UP000012429"/>
    </source>
</evidence>
<comment type="caution">
    <text evidence="3">The sequence shown here is derived from an EMBL/GenBank/DDBJ whole genome shotgun (WGS) entry which is preliminary data.</text>
</comment>
<dbReference type="PATRIC" id="fig|363754.4.peg.3817"/>
<proteinExistence type="predicted"/>
<dbReference type="Proteomes" id="UP000012429">
    <property type="component" value="Unassembled WGS sequence"/>
</dbReference>
<keyword evidence="2" id="KW-1133">Transmembrane helix</keyword>
<dbReference type="EMBL" id="AQHN01000067">
    <property type="protein sequence ID" value="ENN86544.1"/>
    <property type="molecule type" value="Genomic_DNA"/>
</dbReference>
<name>N6U1N6_9HYPH</name>
<evidence type="ECO:0000313" key="3">
    <source>
        <dbReference type="EMBL" id="ENN86544.1"/>
    </source>
</evidence>
<accession>N6U1N6</accession>
<evidence type="ECO:0000256" key="2">
    <source>
        <dbReference type="SAM" id="Phobius"/>
    </source>
</evidence>
<evidence type="ECO:0000256" key="1">
    <source>
        <dbReference type="SAM" id="MobiDB-lite"/>
    </source>
</evidence>
<organism evidence="3 4">
    <name type="scientific">Rhizobium freirei PRF 81</name>
    <dbReference type="NCBI Taxonomy" id="363754"/>
    <lineage>
        <taxon>Bacteria</taxon>
        <taxon>Pseudomonadati</taxon>
        <taxon>Pseudomonadota</taxon>
        <taxon>Alphaproteobacteria</taxon>
        <taxon>Hyphomicrobiales</taxon>
        <taxon>Rhizobiaceae</taxon>
        <taxon>Rhizobium/Agrobacterium group</taxon>
        <taxon>Rhizobium</taxon>
    </lineage>
</organism>
<sequence>MNENEVKSIHQRIMDARRDTGGDRDLSANHEEPTKKGWRRPLIYAIAAVVVIAAGGIGFYKFPVLGESIAQAMDKQKAAADPAPTPQQRISAEAAPATTDLFLTHAKQAGANSCAATYAGLGNSLTNGTQFMVQTQTAKAEPDRHSLQGIVGMMFKSDKGYSGPAAGLVFAAPTGEGCEGNMVRVVPFQQNCQAAASFLPQGSQAIQPLSGVPVYALGTGGQAMLMSAGSGCVAISIIRSGA</sequence>